<feature type="non-terminal residue" evidence="1">
    <location>
        <position position="1"/>
    </location>
</feature>
<evidence type="ECO:0000313" key="2">
    <source>
        <dbReference type="Proteomes" id="UP000799118"/>
    </source>
</evidence>
<gene>
    <name evidence="1" type="ORF">BT96DRAFT_1092984</name>
</gene>
<dbReference type="Gene3D" id="3.30.450.60">
    <property type="match status" value="1"/>
</dbReference>
<organism evidence="1 2">
    <name type="scientific">Gymnopus androsaceus JB14</name>
    <dbReference type="NCBI Taxonomy" id="1447944"/>
    <lineage>
        <taxon>Eukaryota</taxon>
        <taxon>Fungi</taxon>
        <taxon>Dikarya</taxon>
        <taxon>Basidiomycota</taxon>
        <taxon>Agaricomycotina</taxon>
        <taxon>Agaricomycetes</taxon>
        <taxon>Agaricomycetidae</taxon>
        <taxon>Agaricales</taxon>
        <taxon>Marasmiineae</taxon>
        <taxon>Omphalotaceae</taxon>
        <taxon>Gymnopus</taxon>
    </lineage>
</organism>
<dbReference type="OrthoDB" id="3361716at2759"/>
<keyword evidence="2" id="KW-1185">Reference proteome</keyword>
<dbReference type="InterPro" id="IPR011012">
    <property type="entry name" value="Longin-like_dom_sf"/>
</dbReference>
<sequence>LLAVSRRNTNATEALIFLNKLKEVLIEYFKALEEESVRDNFVVIYELMDEWTSGILKQPRARFYKSI</sequence>
<dbReference type="Proteomes" id="UP000799118">
    <property type="component" value="Unassembled WGS sequence"/>
</dbReference>
<evidence type="ECO:0000313" key="1">
    <source>
        <dbReference type="EMBL" id="KAE9401331.1"/>
    </source>
</evidence>
<reference evidence="1" key="1">
    <citation type="journal article" date="2019" name="Environ. Microbiol.">
        <title>Fungal ecological strategies reflected in gene transcription - a case study of two litter decomposers.</title>
        <authorList>
            <person name="Barbi F."/>
            <person name="Kohler A."/>
            <person name="Barry K."/>
            <person name="Baskaran P."/>
            <person name="Daum C."/>
            <person name="Fauchery L."/>
            <person name="Ihrmark K."/>
            <person name="Kuo A."/>
            <person name="LaButti K."/>
            <person name="Lipzen A."/>
            <person name="Morin E."/>
            <person name="Grigoriev I.V."/>
            <person name="Henrissat B."/>
            <person name="Lindahl B."/>
            <person name="Martin F."/>
        </authorList>
    </citation>
    <scope>NUCLEOTIDE SEQUENCE</scope>
    <source>
        <strain evidence="1">JB14</strain>
    </source>
</reference>
<dbReference type="EMBL" id="ML769447">
    <property type="protein sequence ID" value="KAE9401331.1"/>
    <property type="molecule type" value="Genomic_DNA"/>
</dbReference>
<protein>
    <submittedName>
        <fullName evidence="1">Uncharacterized protein</fullName>
    </submittedName>
</protein>
<dbReference type="AlphaFoldDB" id="A0A6A4HU49"/>
<proteinExistence type="predicted"/>
<accession>A0A6A4HU49</accession>
<dbReference type="SUPFAM" id="SSF64356">
    <property type="entry name" value="SNARE-like"/>
    <property type="match status" value="1"/>
</dbReference>
<name>A0A6A4HU49_9AGAR</name>